<feature type="compositionally biased region" description="Polar residues" evidence="3">
    <location>
        <begin position="350"/>
        <end position="373"/>
    </location>
</feature>
<dbReference type="InterPro" id="IPR000198">
    <property type="entry name" value="RhoGAP_dom"/>
</dbReference>
<evidence type="ECO:0000259" key="4">
    <source>
        <dbReference type="PROSITE" id="PS50003"/>
    </source>
</evidence>
<dbReference type="InterPro" id="IPR011993">
    <property type="entry name" value="PH-like_dom_sf"/>
</dbReference>
<sequence>MARTAPRSFSNESVISYITEKNIPKTPQDVSFSTEITNLVSAVGSAEAVIAYLLREKKSQTAQNTQLWRLVDKQRAMILGLNNDLERALRDKERYRRKVREFVAKASTIESGNSNERLNSSDEIESEITENSYQGILEDINSIDMKTADDNLSYQSLADTSQTHVEISCPLEEDVYATSQPLQENKRKVTPQQRKAPPASLELGNGSNSNFRFHSAPDISISNEYEHDKTSHSNDIDKNNRGRFETRRENEIRANSSSRSGETRSSCLENTDIESPLGSAHQTYSSKDTRRSTNSPDLNVNGLSVPGTSPKFLPTPIRTSSLFTAFRGTIGLPSSPSPRHMNITAASTQSTLDLKNSINSPPASPTNENSEASNFPLLSPTTLVQPSLPLPWTPVSTKSMEDIKQEINNPKSPTKISNTQESQDKGSLSDEKIENKSNHETTNHNIFKGFLTDEYPGLLLPPSALDKVNVKVASSRMKPSRASIMFPKNTEEDPVFTLALFAKSDQRELWRVEKDYLSLTLLDQTLKECPNYNTKFLERSLFSGHAPAKVDARREALNNYLESILKIQNDIDAALEICKYFSLNALEAQVENFMPTEMSEKAQALSLGKGSTGKPLKNGYLTKRGKNFGGWKARYFVLDGPVFHYFESPGGPCLGSIRLQSAQIGKQSQPNEKSTQHGEGEDSDSKYRHAFLILEPRRKESSSVIRHVLCAESDLERDQWVDALCQYINHKGQKEKKYSPEQHTRGSASNKNHKAKIQSQKILSSQDSKETLFRGISYEDTKPKNKPTLGRKNESSEDTLPIEIPNDQESSENLSQQQSPDGASKQSSLSQGENGLTSNQSTPMSSQNEKIFGEKIKHRKRSFFGFGTKTKFPIESLDVGGANLSNNQASNEQNNLAKNTFGASLSDAVKYSRPVDVSVEVPAVVYRCVEYLDAKNAFHEEGIFRLSGSNLVIKRLRERFNSEGDIDLLMDDQYHDIHAVASLLKLYLRELPSTILTRKLHVEFLAVIDLPDFNERIETLNNLVSQLPIENQALLKYLASFLIKIIDNSDVNKMTIRNVGIVFSPTLNIPATIFSLFLQQYSKIFGVEPDHRTTPASDSSSLNSSNELNNTQAPSIAKFREANRVATKLAGPNFIKSIGASKTYRQNIPENPMRKIKRRDSSLF</sequence>
<protein>
    <recommendedName>
        <fullName evidence="8">RhoGAP-domain-containing protein</fullName>
    </recommendedName>
</protein>
<feature type="region of interest" description="Disordered" evidence="3">
    <location>
        <begin position="407"/>
        <end position="440"/>
    </location>
</feature>
<feature type="compositionally biased region" description="Polar residues" evidence="3">
    <location>
        <begin position="757"/>
        <end position="766"/>
    </location>
</feature>
<dbReference type="SUPFAM" id="SSF48350">
    <property type="entry name" value="GTPase activation domain, GAP"/>
    <property type="match status" value="1"/>
</dbReference>
<dbReference type="PROSITE" id="PS50238">
    <property type="entry name" value="RHOGAP"/>
    <property type="match status" value="1"/>
</dbReference>
<dbReference type="InterPro" id="IPR050729">
    <property type="entry name" value="Rho-GAP"/>
</dbReference>
<feature type="region of interest" description="Disordered" evidence="3">
    <location>
        <begin position="662"/>
        <end position="686"/>
    </location>
</feature>
<feature type="compositionally biased region" description="Basic and acidic residues" evidence="3">
    <location>
        <begin position="674"/>
        <end position="686"/>
    </location>
</feature>
<keyword evidence="1" id="KW-0343">GTPase activation</keyword>
<feature type="compositionally biased region" description="Basic and acidic residues" evidence="3">
    <location>
        <begin position="422"/>
        <end position="440"/>
    </location>
</feature>
<dbReference type="Gene3D" id="2.30.29.30">
    <property type="entry name" value="Pleckstrin-homology domain (PH domain)/Phosphotyrosine-binding domain (PTB)"/>
    <property type="match status" value="1"/>
</dbReference>
<dbReference type="FunFam" id="2.30.29.30:FF:000452">
    <property type="entry name" value="Rho GTPase activator (Bem3)"/>
    <property type="match status" value="1"/>
</dbReference>
<reference evidence="6 7" key="1">
    <citation type="submission" date="2017-10" db="EMBL/GenBank/DDBJ databases">
        <title>Development of genomic resources for the powdery mildew, Erysiphe pulchra.</title>
        <authorList>
            <person name="Wadl P.A."/>
            <person name="Mack B.M."/>
            <person name="Moore G."/>
            <person name="Beltz S.B."/>
        </authorList>
    </citation>
    <scope>NUCLEOTIDE SEQUENCE [LARGE SCALE GENOMIC DNA]</scope>
    <source>
        <strain evidence="6">Cflorida</strain>
    </source>
</reference>
<feature type="compositionally biased region" description="Basic and acidic residues" evidence="3">
    <location>
        <begin position="735"/>
        <end position="744"/>
    </location>
</feature>
<feature type="compositionally biased region" description="Basic and acidic residues" evidence="3">
    <location>
        <begin position="767"/>
        <end position="783"/>
    </location>
</feature>
<gene>
    <name evidence="6" type="ORF">EPUL_006389</name>
</gene>
<dbReference type="PANTHER" id="PTHR23176">
    <property type="entry name" value="RHO/RAC/CDC GTPASE-ACTIVATING PROTEIN"/>
    <property type="match status" value="1"/>
</dbReference>
<feature type="coiled-coil region" evidence="2">
    <location>
        <begin position="78"/>
        <end position="105"/>
    </location>
</feature>
<feature type="region of interest" description="Disordered" evidence="3">
    <location>
        <begin position="732"/>
        <end position="847"/>
    </location>
</feature>
<dbReference type="GO" id="GO:0035091">
    <property type="term" value="F:phosphatidylinositol binding"/>
    <property type="evidence" value="ECO:0007669"/>
    <property type="project" value="InterPro"/>
</dbReference>
<feature type="compositionally biased region" description="Polar residues" evidence="3">
    <location>
        <begin position="662"/>
        <end position="673"/>
    </location>
</feature>
<dbReference type="InterPro" id="IPR008936">
    <property type="entry name" value="Rho_GTPase_activation_prot"/>
</dbReference>
<comment type="caution">
    <text evidence="6">The sequence shown here is derived from an EMBL/GenBank/DDBJ whole genome shotgun (WGS) entry which is preliminary data.</text>
</comment>
<feature type="domain" description="Rho-GAP" evidence="5">
    <location>
        <begin position="903"/>
        <end position="1096"/>
    </location>
</feature>
<dbReference type="SUPFAM" id="SSF50729">
    <property type="entry name" value="PH domain-like"/>
    <property type="match status" value="1"/>
</dbReference>
<organism evidence="6 7">
    <name type="scientific">Erysiphe pulchra</name>
    <dbReference type="NCBI Taxonomy" id="225359"/>
    <lineage>
        <taxon>Eukaryota</taxon>
        <taxon>Fungi</taxon>
        <taxon>Dikarya</taxon>
        <taxon>Ascomycota</taxon>
        <taxon>Pezizomycotina</taxon>
        <taxon>Leotiomycetes</taxon>
        <taxon>Erysiphales</taxon>
        <taxon>Erysiphaceae</taxon>
        <taxon>Erysiphe</taxon>
    </lineage>
</organism>
<proteinExistence type="predicted"/>
<evidence type="ECO:0000259" key="5">
    <source>
        <dbReference type="PROSITE" id="PS50238"/>
    </source>
</evidence>
<accession>A0A2S4PPM3</accession>
<dbReference type="EMBL" id="PEDP01001235">
    <property type="protein sequence ID" value="POS83993.1"/>
    <property type="molecule type" value="Genomic_DNA"/>
</dbReference>
<feature type="non-terminal residue" evidence="6">
    <location>
        <position position="1164"/>
    </location>
</feature>
<feature type="compositionally biased region" description="Polar residues" evidence="3">
    <location>
        <begin position="280"/>
        <end position="302"/>
    </location>
</feature>
<dbReference type="Pfam" id="PF00620">
    <property type="entry name" value="RhoGAP"/>
    <property type="match status" value="1"/>
</dbReference>
<dbReference type="Pfam" id="PF00169">
    <property type="entry name" value="PH"/>
    <property type="match status" value="1"/>
</dbReference>
<feature type="compositionally biased region" description="Low complexity" evidence="3">
    <location>
        <begin position="256"/>
        <end position="266"/>
    </location>
</feature>
<dbReference type="SMART" id="SM00324">
    <property type="entry name" value="RhoGAP"/>
    <property type="match status" value="1"/>
</dbReference>
<dbReference type="PROSITE" id="PS50003">
    <property type="entry name" value="PH_DOMAIN"/>
    <property type="match status" value="1"/>
</dbReference>
<evidence type="ECO:0000256" key="3">
    <source>
        <dbReference type="SAM" id="MobiDB-lite"/>
    </source>
</evidence>
<keyword evidence="2" id="KW-0175">Coiled coil</keyword>
<evidence type="ECO:0008006" key="8">
    <source>
        <dbReference type="Google" id="ProtNLM"/>
    </source>
</evidence>
<dbReference type="Gene3D" id="1.10.555.10">
    <property type="entry name" value="Rho GTPase activation protein"/>
    <property type="match status" value="1"/>
</dbReference>
<dbReference type="GO" id="GO:0005938">
    <property type="term" value="C:cell cortex"/>
    <property type="evidence" value="ECO:0007669"/>
    <property type="project" value="UniProtKB-ARBA"/>
</dbReference>
<feature type="compositionally biased region" description="Polar residues" evidence="3">
    <location>
        <begin position="407"/>
        <end position="421"/>
    </location>
</feature>
<dbReference type="GO" id="GO:0007165">
    <property type="term" value="P:signal transduction"/>
    <property type="evidence" value="ECO:0007669"/>
    <property type="project" value="InterPro"/>
</dbReference>
<keyword evidence="7" id="KW-1185">Reference proteome</keyword>
<dbReference type="STRING" id="225359.A0A2S4PPM3"/>
<dbReference type="InterPro" id="IPR001849">
    <property type="entry name" value="PH_domain"/>
</dbReference>
<feature type="compositionally biased region" description="Basic and acidic residues" evidence="3">
    <location>
        <begin position="224"/>
        <end position="252"/>
    </location>
</feature>
<evidence type="ECO:0000256" key="2">
    <source>
        <dbReference type="SAM" id="Coils"/>
    </source>
</evidence>
<evidence type="ECO:0000256" key="1">
    <source>
        <dbReference type="ARBA" id="ARBA00022468"/>
    </source>
</evidence>
<dbReference type="GO" id="GO:0005096">
    <property type="term" value="F:GTPase activator activity"/>
    <property type="evidence" value="ECO:0007669"/>
    <property type="project" value="UniProtKB-KW"/>
</dbReference>
<dbReference type="Gene3D" id="3.30.1520.10">
    <property type="entry name" value="Phox-like domain"/>
    <property type="match status" value="1"/>
</dbReference>
<feature type="compositionally biased region" description="Polar residues" evidence="3">
    <location>
        <begin position="820"/>
        <end position="847"/>
    </location>
</feature>
<dbReference type="AlphaFoldDB" id="A0A2S4PPM3"/>
<evidence type="ECO:0000313" key="7">
    <source>
        <dbReference type="Proteomes" id="UP000237438"/>
    </source>
</evidence>
<dbReference type="SMART" id="SM00233">
    <property type="entry name" value="PH"/>
    <property type="match status" value="1"/>
</dbReference>
<dbReference type="InterPro" id="IPR036871">
    <property type="entry name" value="PX_dom_sf"/>
</dbReference>
<feature type="domain" description="PH" evidence="4">
    <location>
        <begin position="614"/>
        <end position="729"/>
    </location>
</feature>
<feature type="region of interest" description="Disordered" evidence="3">
    <location>
        <begin position="180"/>
        <end position="315"/>
    </location>
</feature>
<name>A0A2S4PPM3_9PEZI</name>
<dbReference type="OrthoDB" id="185175at2759"/>
<dbReference type="PANTHER" id="PTHR23176:SF129">
    <property type="entry name" value="RHO GTPASE ACTIVATING PROTEIN AT 16F, ISOFORM E-RELATED"/>
    <property type="match status" value="1"/>
</dbReference>
<feature type="region of interest" description="Disordered" evidence="3">
    <location>
        <begin position="350"/>
        <end position="380"/>
    </location>
</feature>
<evidence type="ECO:0000313" key="6">
    <source>
        <dbReference type="EMBL" id="POS83993.1"/>
    </source>
</evidence>
<dbReference type="Proteomes" id="UP000237438">
    <property type="component" value="Unassembled WGS sequence"/>
</dbReference>